<dbReference type="EMBL" id="JBHTHR010000572">
    <property type="protein sequence ID" value="MFD0802723.1"/>
    <property type="molecule type" value="Genomic_DNA"/>
</dbReference>
<feature type="domain" description="Hydantoinase A/oxoprolinase" evidence="2">
    <location>
        <begin position="23"/>
        <end position="110"/>
    </location>
</feature>
<evidence type="ECO:0000313" key="5">
    <source>
        <dbReference type="Proteomes" id="UP001596956"/>
    </source>
</evidence>
<protein>
    <submittedName>
        <fullName evidence="4">Hydantoinase/oxoprolinase family protein</fullName>
    </submittedName>
</protein>
<dbReference type="PANTHER" id="PTHR11365:SF23">
    <property type="entry name" value="HYPOTHETICAL 5-OXOPROLINASE (EUROFUNG)-RELATED"/>
    <property type="match status" value="1"/>
</dbReference>
<dbReference type="Proteomes" id="UP001596956">
    <property type="component" value="Unassembled WGS sequence"/>
</dbReference>
<comment type="caution">
    <text evidence="4">The sequence shown here is derived from an EMBL/GenBank/DDBJ whole genome shotgun (WGS) entry which is preliminary data.</text>
</comment>
<dbReference type="InterPro" id="IPR002821">
    <property type="entry name" value="Hydantoinase_A"/>
</dbReference>
<feature type="compositionally biased region" description="Basic and acidic residues" evidence="1">
    <location>
        <begin position="244"/>
        <end position="258"/>
    </location>
</feature>
<sequence>SASRIGVATTALNRFLAQHRGTAPELGMDTAETAEGILRVSAWNQANALRQVTVQRGLDVRDFHLVAFGGSGSLLLCPLLDVLGPAGAFVPPDPANVSAFGLLSVDVRNDYVRTRVARHADLDPAATEAVFGELASEAAACLSAEGFADEGDPDGIGGIRLERSADLRYFGQGYEVRVPVPSGPLDAAGADAVAAAFHSAHRDLYGYDLREDPNQQVEWVNLRVTGIGRIRRPEPRSLSLGGESGRDSARTGARDVRFDGTVHADTPVYRRDLLASGRTVSGPAVIEEYAATLPLHPGFTARVHPDGGLAVTADTPPAAEEAQR</sequence>
<name>A0ABW3BIZ9_9ACTN</name>
<feature type="non-terminal residue" evidence="4">
    <location>
        <position position="1"/>
    </location>
</feature>
<keyword evidence="5" id="KW-1185">Reference proteome</keyword>
<evidence type="ECO:0000313" key="4">
    <source>
        <dbReference type="EMBL" id="MFD0802723.1"/>
    </source>
</evidence>
<organism evidence="4 5">
    <name type="scientific">Streptomonospora algeriensis</name>
    <dbReference type="NCBI Taxonomy" id="995084"/>
    <lineage>
        <taxon>Bacteria</taxon>
        <taxon>Bacillati</taxon>
        <taxon>Actinomycetota</taxon>
        <taxon>Actinomycetes</taxon>
        <taxon>Streptosporangiales</taxon>
        <taxon>Nocardiopsidaceae</taxon>
        <taxon>Streptomonospora</taxon>
    </lineage>
</organism>
<evidence type="ECO:0000259" key="3">
    <source>
        <dbReference type="Pfam" id="PF19278"/>
    </source>
</evidence>
<dbReference type="Pfam" id="PF19278">
    <property type="entry name" value="Hydant_A_C"/>
    <property type="match status" value="1"/>
</dbReference>
<feature type="region of interest" description="Disordered" evidence="1">
    <location>
        <begin position="233"/>
        <end position="258"/>
    </location>
</feature>
<evidence type="ECO:0000256" key="1">
    <source>
        <dbReference type="SAM" id="MobiDB-lite"/>
    </source>
</evidence>
<dbReference type="PANTHER" id="PTHR11365">
    <property type="entry name" value="5-OXOPROLINASE RELATED"/>
    <property type="match status" value="1"/>
</dbReference>
<dbReference type="Pfam" id="PF01968">
    <property type="entry name" value="Hydantoinase_A"/>
    <property type="match status" value="1"/>
</dbReference>
<reference evidence="5" key="1">
    <citation type="journal article" date="2019" name="Int. J. Syst. Evol. Microbiol.">
        <title>The Global Catalogue of Microorganisms (GCM) 10K type strain sequencing project: providing services to taxonomists for standard genome sequencing and annotation.</title>
        <authorList>
            <consortium name="The Broad Institute Genomics Platform"/>
            <consortium name="The Broad Institute Genome Sequencing Center for Infectious Disease"/>
            <person name="Wu L."/>
            <person name="Ma J."/>
        </authorList>
    </citation>
    <scope>NUCLEOTIDE SEQUENCE [LARGE SCALE GENOMIC DNA]</scope>
    <source>
        <strain evidence="5">CCUG 63369</strain>
    </source>
</reference>
<evidence type="ECO:0000259" key="2">
    <source>
        <dbReference type="Pfam" id="PF01968"/>
    </source>
</evidence>
<proteinExistence type="predicted"/>
<feature type="domain" description="Acetophenone carboxylase-like C-terminal" evidence="3">
    <location>
        <begin position="128"/>
        <end position="303"/>
    </location>
</feature>
<accession>A0ABW3BIZ9</accession>
<dbReference type="InterPro" id="IPR045079">
    <property type="entry name" value="Oxoprolinase-like"/>
</dbReference>
<gene>
    <name evidence="4" type="ORF">ACFQZU_15540</name>
</gene>
<dbReference type="InterPro" id="IPR049517">
    <property type="entry name" value="ACX-like_C"/>
</dbReference>